<name>A0A6C0KHF6_9ZZZZ</name>
<evidence type="ECO:0000256" key="1">
    <source>
        <dbReference type="SAM" id="Coils"/>
    </source>
</evidence>
<keyword evidence="2" id="KW-1133">Transmembrane helix</keyword>
<evidence type="ECO:0000313" key="3">
    <source>
        <dbReference type="EMBL" id="QHU16217.1"/>
    </source>
</evidence>
<keyword evidence="2" id="KW-0812">Transmembrane</keyword>
<organism evidence="3">
    <name type="scientific">viral metagenome</name>
    <dbReference type="NCBI Taxonomy" id="1070528"/>
    <lineage>
        <taxon>unclassified sequences</taxon>
        <taxon>metagenomes</taxon>
        <taxon>organismal metagenomes</taxon>
    </lineage>
</organism>
<dbReference type="EMBL" id="MN740877">
    <property type="protein sequence ID" value="QHU16217.1"/>
    <property type="molecule type" value="Genomic_DNA"/>
</dbReference>
<reference evidence="3" key="1">
    <citation type="journal article" date="2020" name="Nature">
        <title>Giant virus diversity and host interactions through global metagenomics.</title>
        <authorList>
            <person name="Schulz F."/>
            <person name="Roux S."/>
            <person name="Paez-Espino D."/>
            <person name="Jungbluth S."/>
            <person name="Walsh D.A."/>
            <person name="Denef V.J."/>
            <person name="McMahon K.D."/>
            <person name="Konstantinidis K.T."/>
            <person name="Eloe-Fadrosh E.A."/>
            <person name="Kyrpides N.C."/>
            <person name="Woyke T."/>
        </authorList>
    </citation>
    <scope>NUCLEOTIDE SEQUENCE</scope>
    <source>
        <strain evidence="3">GVMAG-S-3300011013-78</strain>
    </source>
</reference>
<sequence>MKNNYLYKKHIYVYYIMKNLYYNLGVGVAILLVIYFFFTTLKINSQILEGLTNSSSSKTSESISTSVEELKKINEQLEDTINLSKYRTDYEDYFLALEENINLSLLLQITELYNSGNKSVSVDDITKLNETNKLKDTINDIMTFMDSKKSSKKMISLF</sequence>
<proteinExistence type="predicted"/>
<keyword evidence="1" id="KW-0175">Coiled coil</keyword>
<feature type="transmembrane region" description="Helical" evidence="2">
    <location>
        <begin position="20"/>
        <end position="38"/>
    </location>
</feature>
<protein>
    <submittedName>
        <fullName evidence="3">Uncharacterized protein</fullName>
    </submittedName>
</protein>
<dbReference type="AlphaFoldDB" id="A0A6C0KHF6"/>
<keyword evidence="2" id="KW-0472">Membrane</keyword>
<accession>A0A6C0KHF6</accession>
<feature type="coiled-coil region" evidence="1">
    <location>
        <begin position="60"/>
        <end position="87"/>
    </location>
</feature>
<evidence type="ECO:0000256" key="2">
    <source>
        <dbReference type="SAM" id="Phobius"/>
    </source>
</evidence>